<comment type="caution">
    <text evidence="2">The sequence shown here is derived from an EMBL/GenBank/DDBJ whole genome shotgun (WGS) entry which is preliminary data.</text>
</comment>
<feature type="compositionally biased region" description="Basic and acidic residues" evidence="1">
    <location>
        <begin position="15"/>
        <end position="24"/>
    </location>
</feature>
<dbReference type="eggNOG" id="ENOG502ZEM8">
    <property type="taxonomic scope" value="Bacteria"/>
</dbReference>
<evidence type="ECO:0000313" key="2">
    <source>
        <dbReference type="EMBL" id="EIT86013.1"/>
    </source>
</evidence>
<feature type="region of interest" description="Disordered" evidence="1">
    <location>
        <begin position="1"/>
        <end position="24"/>
    </location>
</feature>
<accession>I8UGT5</accession>
<evidence type="ECO:0000256" key="1">
    <source>
        <dbReference type="SAM" id="MobiDB-lite"/>
    </source>
</evidence>
<dbReference type="EMBL" id="AKKV01000023">
    <property type="protein sequence ID" value="EIT86013.1"/>
    <property type="molecule type" value="Genomic_DNA"/>
</dbReference>
<reference evidence="2 3" key="1">
    <citation type="journal article" date="2012" name="J. Bacteriol.">
        <title>Genome of Bacillus macauensis ZFHKF-1, a Long-Chain-Forming Bacterium.</title>
        <authorList>
            <person name="Cai L."/>
            <person name="Zhang T."/>
        </authorList>
    </citation>
    <scope>NUCLEOTIDE SEQUENCE [LARGE SCALE GENOMIC DNA]</scope>
    <source>
        <strain evidence="2 3">ZFHKF-1</strain>
    </source>
</reference>
<dbReference type="STRING" id="1196324.A374_06826"/>
<proteinExistence type="predicted"/>
<keyword evidence="3" id="KW-1185">Reference proteome</keyword>
<dbReference type="Proteomes" id="UP000004080">
    <property type="component" value="Unassembled WGS sequence"/>
</dbReference>
<dbReference type="PATRIC" id="fig|1196324.3.peg.1397"/>
<dbReference type="AlphaFoldDB" id="I8UGT5"/>
<sequence>MIDQKKVSVTKLPSFKREEKTPKKVDGKEVKVEVDAKQQQAESIELTAKALANANGVYEKERDGDFHVIGTLQKDTPTTITVKVPTGVKSYKKRKDFEYDDETNKAMLKGKMVRLEVKKNQMVESLEMDSQDQ</sequence>
<evidence type="ECO:0000313" key="3">
    <source>
        <dbReference type="Proteomes" id="UP000004080"/>
    </source>
</evidence>
<name>I8UGT5_9BACL</name>
<gene>
    <name evidence="2" type="ORF">A374_06826</name>
</gene>
<dbReference type="RefSeq" id="WP_007201462.1">
    <property type="nucleotide sequence ID" value="NZ_AKKV01000023.1"/>
</dbReference>
<organism evidence="2 3">
    <name type="scientific">Fictibacillus macauensis ZFHKF-1</name>
    <dbReference type="NCBI Taxonomy" id="1196324"/>
    <lineage>
        <taxon>Bacteria</taxon>
        <taxon>Bacillati</taxon>
        <taxon>Bacillota</taxon>
        <taxon>Bacilli</taxon>
        <taxon>Bacillales</taxon>
        <taxon>Fictibacillaceae</taxon>
        <taxon>Fictibacillus</taxon>
    </lineage>
</organism>
<protein>
    <submittedName>
        <fullName evidence="2">Uncharacterized protein</fullName>
    </submittedName>
</protein>